<evidence type="ECO:0000313" key="2">
    <source>
        <dbReference type="Proteomes" id="UP000053237"/>
    </source>
</evidence>
<comment type="caution">
    <text evidence="1">The sequence shown here is derived from an EMBL/GenBank/DDBJ whole genome shotgun (WGS) entry which is preliminary data.</text>
</comment>
<evidence type="ECO:0000313" key="1">
    <source>
        <dbReference type="EMBL" id="CCI49563.1"/>
    </source>
</evidence>
<gene>
    <name evidence="1" type="ORF">BN9_109180</name>
</gene>
<name>A0A024GS72_9STRA</name>
<keyword evidence="2" id="KW-1185">Reference proteome</keyword>
<sequence length="388" mass="44769">MSRPLLDALENVITRQKKCMAIIDFGGTLSHGWLTSAILYYQIEHMKFAFTPDQFHEVFYFSTEDTKHCFDRDLLAVDHKGKAIPSTNFYATLHGYYKELYDWKHVSSLQDIRTTTTFQQFKLLMLFYHQQFTRMMKENEGCRKLGRYQVSRWWLYMPMESVKTLAYEMGQYKAEIVENVKVEGKATIKKQKVSVKYVFDFTLFEAPVELIRILNDYGIYTLILTGAEHTMVSHYNEKAIHATSAYAVQYTHNAPKEMAHDSLHTATFAGFVEPATTPPILEGKSQIIHQIMDIKRLEPCIVLADSASDYGMVEPMKEGIVIAVQSAGHFPFHDLVIERHPEAKGGRGPVHVFKQYIKDGNWVSYVNHEDPSTSSLMFKPEYPGFKVR</sequence>
<dbReference type="Gene3D" id="1.20.1440.320">
    <property type="match status" value="1"/>
</dbReference>
<dbReference type="OrthoDB" id="61388at2759"/>
<dbReference type="InterPro" id="IPR036412">
    <property type="entry name" value="HAD-like_sf"/>
</dbReference>
<proteinExistence type="predicted"/>
<dbReference type="Proteomes" id="UP000053237">
    <property type="component" value="Unassembled WGS sequence"/>
</dbReference>
<accession>A0A024GS72</accession>
<dbReference type="Gene3D" id="3.40.50.1000">
    <property type="entry name" value="HAD superfamily/HAD-like"/>
    <property type="match status" value="1"/>
</dbReference>
<dbReference type="InParanoid" id="A0A024GS72"/>
<protein>
    <submittedName>
        <fullName evidence="1">Uncharacterized protein</fullName>
    </submittedName>
</protein>
<reference evidence="1 2" key="1">
    <citation type="submission" date="2012-05" db="EMBL/GenBank/DDBJ databases">
        <title>Recombination and specialization in a pathogen metapopulation.</title>
        <authorList>
            <person name="Gardiner A."/>
            <person name="Kemen E."/>
            <person name="Schultz-Larsen T."/>
            <person name="MacLean D."/>
            <person name="Van Oosterhout C."/>
            <person name="Jones J.D.G."/>
        </authorList>
    </citation>
    <scope>NUCLEOTIDE SEQUENCE [LARGE SCALE GENOMIC DNA]</scope>
    <source>
        <strain evidence="1 2">Ac Nc2</strain>
    </source>
</reference>
<dbReference type="EMBL" id="CAIX01000315">
    <property type="protein sequence ID" value="CCI49563.1"/>
    <property type="molecule type" value="Genomic_DNA"/>
</dbReference>
<dbReference type="SUPFAM" id="SSF56784">
    <property type="entry name" value="HAD-like"/>
    <property type="match status" value="1"/>
</dbReference>
<organism evidence="1 2">
    <name type="scientific">Albugo candida</name>
    <dbReference type="NCBI Taxonomy" id="65357"/>
    <lineage>
        <taxon>Eukaryota</taxon>
        <taxon>Sar</taxon>
        <taxon>Stramenopiles</taxon>
        <taxon>Oomycota</taxon>
        <taxon>Peronosporomycetes</taxon>
        <taxon>Albuginales</taxon>
        <taxon>Albuginaceae</taxon>
        <taxon>Albugo</taxon>
    </lineage>
</organism>
<dbReference type="InterPro" id="IPR023214">
    <property type="entry name" value="HAD_sf"/>
</dbReference>
<dbReference type="AlphaFoldDB" id="A0A024GS72"/>